<keyword evidence="2" id="KW-1185">Reference proteome</keyword>
<dbReference type="OrthoDB" id="2110003at2759"/>
<name>A0A9W4T270_9GLOM</name>
<organism evidence="1 2">
    <name type="scientific">Funneliformis geosporum</name>
    <dbReference type="NCBI Taxonomy" id="1117311"/>
    <lineage>
        <taxon>Eukaryota</taxon>
        <taxon>Fungi</taxon>
        <taxon>Fungi incertae sedis</taxon>
        <taxon>Mucoromycota</taxon>
        <taxon>Glomeromycotina</taxon>
        <taxon>Glomeromycetes</taxon>
        <taxon>Glomerales</taxon>
        <taxon>Glomeraceae</taxon>
        <taxon>Funneliformis</taxon>
    </lineage>
</organism>
<sequence length="570" mass="64601">MTLSLYFALVNPLTNPFSVNIPERGISIKEILYKVEHITFGYFKILICKEKSELLKTDEAADQTLWKVEGLSLEGKKLLSNEVIHGSSHVTTNSIIIMQPSPPTATGKCLQVSQNKRARKLVKTEGPVDVLRNFYVSFNVLESTCKPEEAINEHVCVFLVGHFQSGKSSTLHYFNGIKENYIYIHSSKLAIGFLYGLYDCLSLDLCNNINDFDYKIGAEGIKLIVFAGSFSISTMIEDRNLQIKSVIEMSSHELLQKSSQEFSLKEKQIHSCLQKPVEVPSPLNSSKSLRRQILTKGNTHTNGYAGLEGLFASLCIEYASDEKSLDFKFIRNPIKKISGVKHIEKYLTDNNDNTFVKDARHLLERFLQRGTLSSSEIVDNNLIAIVHLRAIGIIKCKDNYFEFTSNIILDLLSSIYYPVYDRKAFARIPVINSPLDFLKKVLDLLKYINHDVIFDPLATNQHSFSEPVIQGELYSSLCTAVSYPAFKVFRETRTLKKSKKKCNIWMCNNKEYGIECKVNKISDYDIISAADQAIGYKEGRENVCCMLVLNFVPCDSKPHDYNSLFQALIN</sequence>
<reference evidence="1" key="1">
    <citation type="submission" date="2022-08" db="EMBL/GenBank/DDBJ databases">
        <authorList>
            <person name="Kallberg Y."/>
            <person name="Tangrot J."/>
            <person name="Rosling A."/>
        </authorList>
    </citation>
    <scope>NUCLEOTIDE SEQUENCE</scope>
    <source>
        <strain evidence="1">Wild A</strain>
    </source>
</reference>
<gene>
    <name evidence="1" type="ORF">FWILDA_LOCUS14022</name>
</gene>
<evidence type="ECO:0000313" key="2">
    <source>
        <dbReference type="Proteomes" id="UP001153678"/>
    </source>
</evidence>
<proteinExistence type="predicted"/>
<protein>
    <submittedName>
        <fullName evidence="1">12522_t:CDS:1</fullName>
    </submittedName>
</protein>
<dbReference type="AlphaFoldDB" id="A0A9W4T270"/>
<comment type="caution">
    <text evidence="1">The sequence shown here is derived from an EMBL/GenBank/DDBJ whole genome shotgun (WGS) entry which is preliminary data.</text>
</comment>
<dbReference type="EMBL" id="CAMKVN010005752">
    <property type="protein sequence ID" value="CAI2189323.1"/>
    <property type="molecule type" value="Genomic_DNA"/>
</dbReference>
<dbReference type="Proteomes" id="UP001153678">
    <property type="component" value="Unassembled WGS sequence"/>
</dbReference>
<accession>A0A9W4T270</accession>
<evidence type="ECO:0000313" key="1">
    <source>
        <dbReference type="EMBL" id="CAI2189323.1"/>
    </source>
</evidence>